<organism evidence="5 6">
    <name type="scientific">Dendroctonus ponderosae</name>
    <name type="common">Mountain pine beetle</name>
    <dbReference type="NCBI Taxonomy" id="77166"/>
    <lineage>
        <taxon>Eukaryota</taxon>
        <taxon>Metazoa</taxon>
        <taxon>Ecdysozoa</taxon>
        <taxon>Arthropoda</taxon>
        <taxon>Hexapoda</taxon>
        <taxon>Insecta</taxon>
        <taxon>Pterygota</taxon>
        <taxon>Neoptera</taxon>
        <taxon>Endopterygota</taxon>
        <taxon>Coleoptera</taxon>
        <taxon>Polyphaga</taxon>
        <taxon>Cucujiformia</taxon>
        <taxon>Curculionidae</taxon>
        <taxon>Scolytinae</taxon>
        <taxon>Dendroctonus</taxon>
    </lineage>
</organism>
<dbReference type="InterPro" id="IPR031311">
    <property type="entry name" value="CHIT_BIND_RR_consensus"/>
</dbReference>
<dbReference type="PROSITE" id="PS00233">
    <property type="entry name" value="CHIT_BIND_RR_1"/>
    <property type="match status" value="2"/>
</dbReference>
<dbReference type="EMBL" id="KB632279">
    <property type="protein sequence ID" value="ERL91283.1"/>
    <property type="molecule type" value="Genomic_DNA"/>
</dbReference>
<evidence type="ECO:0000256" key="1">
    <source>
        <dbReference type="ARBA" id="ARBA00022460"/>
    </source>
</evidence>
<evidence type="ECO:0000313" key="6">
    <source>
        <dbReference type="Proteomes" id="UP000030742"/>
    </source>
</evidence>
<dbReference type="OrthoDB" id="6593286at2759"/>
<dbReference type="GO" id="GO:0008010">
    <property type="term" value="F:structural constituent of chitin-based larval cuticle"/>
    <property type="evidence" value="ECO:0007669"/>
    <property type="project" value="TreeGrafter"/>
</dbReference>
<evidence type="ECO:0000256" key="4">
    <source>
        <dbReference type="SAM" id="SignalP"/>
    </source>
</evidence>
<proteinExistence type="predicted"/>
<name>U4UFY9_DENPD</name>
<dbReference type="Proteomes" id="UP000030742">
    <property type="component" value="Unassembled WGS sequence"/>
</dbReference>
<feature type="chain" id="PRO_5004656152" evidence="4">
    <location>
        <begin position="19"/>
        <end position="292"/>
    </location>
</feature>
<dbReference type="AlphaFoldDB" id="U4UFY9"/>
<dbReference type="InterPro" id="IPR050468">
    <property type="entry name" value="Cuticle_Struct_Prot"/>
</dbReference>
<keyword evidence="4" id="KW-0732">Signal</keyword>
<dbReference type="Pfam" id="PF00379">
    <property type="entry name" value="Chitin_bind_4"/>
    <property type="match status" value="2"/>
</dbReference>
<feature type="region of interest" description="Disordered" evidence="3">
    <location>
        <begin position="201"/>
        <end position="229"/>
    </location>
</feature>
<evidence type="ECO:0000256" key="3">
    <source>
        <dbReference type="SAM" id="MobiDB-lite"/>
    </source>
</evidence>
<feature type="signal peptide" evidence="4">
    <location>
        <begin position="1"/>
        <end position="18"/>
    </location>
</feature>
<dbReference type="PANTHER" id="PTHR10380:SF241">
    <property type="entry name" value="CUTICULAR PROTEIN 47EG-RELATED"/>
    <property type="match status" value="1"/>
</dbReference>
<dbReference type="PANTHER" id="PTHR10380">
    <property type="entry name" value="CUTICLE PROTEIN"/>
    <property type="match status" value="1"/>
</dbReference>
<evidence type="ECO:0000313" key="5">
    <source>
        <dbReference type="EMBL" id="ERL91283.1"/>
    </source>
</evidence>
<dbReference type="PROSITE" id="PS51155">
    <property type="entry name" value="CHIT_BIND_RR_2"/>
    <property type="match status" value="2"/>
</dbReference>
<dbReference type="InterPro" id="IPR000618">
    <property type="entry name" value="Insect_cuticle"/>
</dbReference>
<gene>
    <name evidence="5" type="ORF">D910_08616</name>
</gene>
<sequence>MMPSCLILCAIMVALVGAAPQGPPREPVAILSQTNDISPEGNYEWSFEAANGIKAEEKGSLKKTNDPENPEAVVAAGAFSYTDPEGNQISLTYTADDEGGFRPVGNHLPTSPPIPPNIQKALEWIAAQPSTTELVPSANLTCIITILGAHMYTFGSAKKMFTKLALLSAVVAVALSAPAGPVEPVPILKQTSDIQPDGSFQWNYESGDGTKQEQVGSVKAGPTPDESIASVQGSASWVDPEGNPHEVTYVADENGFQAQSADIPVPPEIPAQIARALAWIAAQPQTEPPKSS</sequence>
<accession>U4UFY9</accession>
<dbReference type="GO" id="GO:0062129">
    <property type="term" value="C:chitin-based extracellular matrix"/>
    <property type="evidence" value="ECO:0007669"/>
    <property type="project" value="TreeGrafter"/>
</dbReference>
<dbReference type="PRINTS" id="PR00947">
    <property type="entry name" value="CUTICLE"/>
</dbReference>
<protein>
    <submittedName>
        <fullName evidence="5">Uncharacterized protein</fullName>
    </submittedName>
</protein>
<reference evidence="5 6" key="1">
    <citation type="journal article" date="2013" name="Genome Biol.">
        <title>Draft genome of the mountain pine beetle, Dendroctonus ponderosae Hopkins, a major forest pest.</title>
        <authorList>
            <person name="Keeling C.I."/>
            <person name="Yuen M.M."/>
            <person name="Liao N.Y."/>
            <person name="Docking T.R."/>
            <person name="Chan S.K."/>
            <person name="Taylor G.A."/>
            <person name="Palmquist D.L."/>
            <person name="Jackman S.D."/>
            <person name="Nguyen A."/>
            <person name="Li M."/>
            <person name="Henderson H."/>
            <person name="Janes J.K."/>
            <person name="Zhao Y."/>
            <person name="Pandoh P."/>
            <person name="Moore R."/>
            <person name="Sperling F.A."/>
            <person name="Huber D.P."/>
            <person name="Birol I."/>
            <person name="Jones S.J."/>
            <person name="Bohlmann J."/>
        </authorList>
    </citation>
    <scope>NUCLEOTIDE SEQUENCE</scope>
</reference>
<keyword evidence="1 2" id="KW-0193">Cuticle</keyword>
<dbReference type="STRING" id="77166.U4UFY9"/>
<evidence type="ECO:0000256" key="2">
    <source>
        <dbReference type="PROSITE-ProRule" id="PRU00497"/>
    </source>
</evidence>